<feature type="domain" description="Fibronectin type-III" evidence="15">
    <location>
        <begin position="735"/>
        <end position="833"/>
    </location>
</feature>
<dbReference type="GO" id="GO:0005886">
    <property type="term" value="C:plasma membrane"/>
    <property type="evidence" value="ECO:0007669"/>
    <property type="project" value="UniProtKB-SubCell"/>
</dbReference>
<name>A0AAJ7UAK3_PETMA</name>
<keyword evidence="16" id="KW-1185">Reference proteome</keyword>
<feature type="domain" description="Ig-like" evidence="14">
    <location>
        <begin position="340"/>
        <end position="425"/>
    </location>
</feature>
<evidence type="ECO:0000259" key="15">
    <source>
        <dbReference type="PROSITE" id="PS50853"/>
    </source>
</evidence>
<evidence type="ECO:0000256" key="11">
    <source>
        <dbReference type="ARBA" id="ARBA00023288"/>
    </source>
</evidence>
<dbReference type="SUPFAM" id="SSF48726">
    <property type="entry name" value="Immunoglobulin"/>
    <property type="match status" value="6"/>
</dbReference>
<dbReference type="CDD" id="cd00063">
    <property type="entry name" value="FN3"/>
    <property type="match status" value="4"/>
</dbReference>
<keyword evidence="7" id="KW-0130">Cell adhesion</keyword>
<dbReference type="FunFam" id="2.60.40.10:FF:000064">
    <property type="entry name" value="Contactin 1"/>
    <property type="match status" value="1"/>
</dbReference>
<keyword evidence="8" id="KW-0472">Membrane</keyword>
<feature type="compositionally biased region" description="Low complexity" evidence="13">
    <location>
        <begin position="472"/>
        <end position="487"/>
    </location>
</feature>
<dbReference type="InterPro" id="IPR036179">
    <property type="entry name" value="Ig-like_dom_sf"/>
</dbReference>
<dbReference type="InterPro" id="IPR013098">
    <property type="entry name" value="Ig_I-set"/>
</dbReference>
<dbReference type="AlphaFoldDB" id="A0AAJ7UAK3"/>
<dbReference type="GO" id="GO:0030424">
    <property type="term" value="C:axon"/>
    <property type="evidence" value="ECO:0007669"/>
    <property type="project" value="TreeGrafter"/>
</dbReference>
<dbReference type="InterPro" id="IPR003599">
    <property type="entry name" value="Ig_sub"/>
</dbReference>
<feature type="domain" description="Ig-like" evidence="14">
    <location>
        <begin position="96"/>
        <end position="186"/>
    </location>
</feature>
<evidence type="ECO:0000313" key="17">
    <source>
        <dbReference type="RefSeq" id="XP_032832199.1"/>
    </source>
</evidence>
<sequence>MNRPLERTSLLSRGVPCFSHTSPVIKHRKYCVCCVLYLTDDGVDDAGDCDDDEEGSSTVMERTLKMSGPHTAWWIVLTCVSWRHAAGGDSHGDVGPAFLEEPQDVVYSVGSKTDRVSFRCLASGSPPLTHRWYRDGSLVPVDGVKFRAIEGSLEVLGPDPRTDAGRYRCRATNGVGSVVSGEARLKFAYLHAFSRQARGAVAVRGGQGVVMICAPPPHAGEVSYSWLKSTGRRRRTRVRSGTAGKREREGAAAAAAAMEEEAEEEVEEEVEVLSDGRRFVSQLTGNLYITRVEGTDAGRYSCVVRSKARGEHGAGVDRVERSPPTPLLLRPGGVMGAYEPRIEATFPSKIIAVQGHNLKLECFALGNPVPRLSWSRAGGELPPSARLSESGSLLEIREVRESDGGTYTCSARNAAGGNAANGTVTVRAAPRWLLPLRDAELGVHEALRWPCRASGSPAPSYAWLKNGSPLATTTTTSSSATTSSSSAHGRVRVASHASGDLLVSPLLLSDAAMYQCVASNSFGSVTSAARLRVSGSVPDFVGHELPAETVAVRGGRTVIPCRPRAWPAPRVTWSGPSGTVGPSASPRLHVLEDGSLMFASVASGDAGSYSCTAHNVLGQAQSAGKLTVKEATRITAAPSGGLVAFGHRAVLSCRASHDPSLRVAFLWSRGGHHLALGGSGRREQFTHAGMGSSASDLVLKSVSPADSGAYSCTAHTDVDSATASTWLNVTGPPDPPHSVVATDVTTTSVSLSWVPGFDNYSPARAHRVEGRCSHCDRWTTATTEPAIVAADRRGARVTGLTPWTEAEFRVVSSNAHGDGAPSASSGFLHTLPTAPVVIPEGLSGGGGSHPELVITWKPVERHLHFGPNLGYVLAFRENATASLWRHVTVPAWNASRYSHHRPAATARPFEAFLVRIRAFNGAGEGPFSNATLVHSAERAPTVAPLGVRARALSSSEVEVAWQALPPALLGEQRIDGYEVAYRRSVDAPKGATTLLRTPGGTKDRVRLLGLREHAEYEVTVRAFNGAGTGPSGAASLVTTRKAPPSKPPRITQWRTDGVHVTLSWEHVAPLDNESAVTGYKVRYRSLGQTGARELLTNETRVEIPLPLGSGGRGSGGVGAALVVEVRACSAEGEGSASTQVRVPHKASSGMKLGGSFSSAGGKAMMTTSPWGLTLIDVALASLLARASFS</sequence>
<keyword evidence="11" id="KW-0449">Lipoprotein</keyword>
<evidence type="ECO:0000313" key="16">
    <source>
        <dbReference type="Proteomes" id="UP001318040"/>
    </source>
</evidence>
<feature type="domain" description="Ig-like" evidence="14">
    <location>
        <begin position="430"/>
        <end position="534"/>
    </location>
</feature>
<keyword evidence="5" id="KW-0732">Signal</keyword>
<dbReference type="SUPFAM" id="SSF49265">
    <property type="entry name" value="Fibronectin type III"/>
    <property type="match status" value="2"/>
</dbReference>
<dbReference type="FunFam" id="2.60.40.10:FF:000052">
    <property type="entry name" value="Contactin 1"/>
    <property type="match status" value="1"/>
</dbReference>
<dbReference type="Pfam" id="PF13927">
    <property type="entry name" value="Ig_3"/>
    <property type="match status" value="2"/>
</dbReference>
<comment type="similarity">
    <text evidence="2">Belongs to the immunoglobulin superfamily. Contactin family.</text>
</comment>
<evidence type="ECO:0000256" key="5">
    <source>
        <dbReference type="ARBA" id="ARBA00022729"/>
    </source>
</evidence>
<feature type="domain" description="Fibronectin type-III" evidence="15">
    <location>
        <begin position="943"/>
        <end position="1042"/>
    </location>
</feature>
<proteinExistence type="inferred from homology"/>
<keyword evidence="12" id="KW-0393">Immunoglobulin domain</keyword>
<accession>A0AAJ7UAK3</accession>
<evidence type="ECO:0000256" key="7">
    <source>
        <dbReference type="ARBA" id="ARBA00022889"/>
    </source>
</evidence>
<reference evidence="17" key="1">
    <citation type="submission" date="2025-08" db="UniProtKB">
        <authorList>
            <consortium name="RefSeq"/>
        </authorList>
    </citation>
    <scope>IDENTIFICATION</scope>
    <source>
        <tissue evidence="17">Sperm</tissue>
    </source>
</reference>
<gene>
    <name evidence="17" type="primary">LOC116955302</name>
</gene>
<dbReference type="GO" id="GO:0098632">
    <property type="term" value="F:cell-cell adhesion mediator activity"/>
    <property type="evidence" value="ECO:0007669"/>
    <property type="project" value="TreeGrafter"/>
</dbReference>
<evidence type="ECO:0000256" key="6">
    <source>
        <dbReference type="ARBA" id="ARBA00022737"/>
    </source>
</evidence>
<evidence type="ECO:0000256" key="1">
    <source>
        <dbReference type="ARBA" id="ARBA00004609"/>
    </source>
</evidence>
<dbReference type="PANTHER" id="PTHR44170">
    <property type="entry name" value="PROTEIN SIDEKICK"/>
    <property type="match status" value="1"/>
</dbReference>
<evidence type="ECO:0000256" key="3">
    <source>
        <dbReference type="ARBA" id="ARBA00022475"/>
    </source>
</evidence>
<organism evidence="16 17">
    <name type="scientific">Petromyzon marinus</name>
    <name type="common">Sea lamprey</name>
    <dbReference type="NCBI Taxonomy" id="7757"/>
    <lineage>
        <taxon>Eukaryota</taxon>
        <taxon>Metazoa</taxon>
        <taxon>Chordata</taxon>
        <taxon>Craniata</taxon>
        <taxon>Vertebrata</taxon>
        <taxon>Cyclostomata</taxon>
        <taxon>Hyperoartia</taxon>
        <taxon>Petromyzontiformes</taxon>
        <taxon>Petromyzontidae</taxon>
        <taxon>Petromyzon</taxon>
    </lineage>
</organism>
<feature type="domain" description="Fibronectin type-III" evidence="15">
    <location>
        <begin position="1043"/>
        <end position="1149"/>
    </location>
</feature>
<dbReference type="InterPro" id="IPR007110">
    <property type="entry name" value="Ig-like_dom"/>
</dbReference>
<evidence type="ECO:0000256" key="9">
    <source>
        <dbReference type="ARBA" id="ARBA00023157"/>
    </source>
</evidence>
<dbReference type="PROSITE" id="PS50853">
    <property type="entry name" value="FN3"/>
    <property type="match status" value="4"/>
</dbReference>
<dbReference type="Pfam" id="PF00041">
    <property type="entry name" value="fn3"/>
    <property type="match status" value="2"/>
</dbReference>
<dbReference type="InterPro" id="IPR003961">
    <property type="entry name" value="FN3_dom"/>
</dbReference>
<dbReference type="GO" id="GO:0007420">
    <property type="term" value="P:brain development"/>
    <property type="evidence" value="ECO:0007669"/>
    <property type="project" value="TreeGrafter"/>
</dbReference>
<evidence type="ECO:0000256" key="2">
    <source>
        <dbReference type="ARBA" id="ARBA00009812"/>
    </source>
</evidence>
<dbReference type="Proteomes" id="UP001318040">
    <property type="component" value="Chromosome 59"/>
</dbReference>
<protein>
    <submittedName>
        <fullName evidence="17">Contactin-4-like</fullName>
    </submittedName>
</protein>
<keyword evidence="3" id="KW-1003">Cell membrane</keyword>
<evidence type="ECO:0000256" key="12">
    <source>
        <dbReference type="ARBA" id="ARBA00023319"/>
    </source>
</evidence>
<dbReference type="SMART" id="SM00409">
    <property type="entry name" value="IG"/>
    <property type="match status" value="6"/>
</dbReference>
<feature type="domain" description="Ig-like" evidence="14">
    <location>
        <begin position="206"/>
        <end position="322"/>
    </location>
</feature>
<dbReference type="PANTHER" id="PTHR44170:SF58">
    <property type="entry name" value="PROTEIN TURTLE HOMOLOG A-LIKE ISOFORM X1"/>
    <property type="match status" value="1"/>
</dbReference>
<dbReference type="InterPro" id="IPR036116">
    <property type="entry name" value="FN3_sf"/>
</dbReference>
<dbReference type="FunFam" id="2.60.40.10:FF:000028">
    <property type="entry name" value="Neuronal cell adhesion molecule"/>
    <property type="match status" value="1"/>
</dbReference>
<dbReference type="FunFam" id="2.60.40.10:FF:000035">
    <property type="entry name" value="Contactin 1"/>
    <property type="match status" value="1"/>
</dbReference>
<feature type="region of interest" description="Disordered" evidence="13">
    <location>
        <begin position="472"/>
        <end position="491"/>
    </location>
</feature>
<keyword evidence="4" id="KW-0336">GPI-anchor</keyword>
<dbReference type="FunFam" id="2.60.40.10:FF:000047">
    <property type="entry name" value="Contactin 1"/>
    <property type="match status" value="1"/>
</dbReference>
<dbReference type="SMART" id="SM00408">
    <property type="entry name" value="IGc2"/>
    <property type="match status" value="6"/>
</dbReference>
<feature type="domain" description="Ig-like" evidence="14">
    <location>
        <begin position="632"/>
        <end position="730"/>
    </location>
</feature>
<evidence type="ECO:0000256" key="4">
    <source>
        <dbReference type="ARBA" id="ARBA00022622"/>
    </source>
</evidence>
<evidence type="ECO:0000256" key="8">
    <source>
        <dbReference type="ARBA" id="ARBA00023136"/>
    </source>
</evidence>
<dbReference type="PROSITE" id="PS50835">
    <property type="entry name" value="IG_LIKE"/>
    <property type="match status" value="6"/>
</dbReference>
<dbReference type="RefSeq" id="XP_032832199.1">
    <property type="nucleotide sequence ID" value="XM_032976308.1"/>
</dbReference>
<dbReference type="SMART" id="SM00060">
    <property type="entry name" value="FN3"/>
    <property type="match status" value="4"/>
</dbReference>
<evidence type="ECO:0000256" key="10">
    <source>
        <dbReference type="ARBA" id="ARBA00023180"/>
    </source>
</evidence>
<keyword evidence="10" id="KW-0325">Glycoprotein</keyword>
<feature type="domain" description="Ig-like" evidence="14">
    <location>
        <begin position="538"/>
        <end position="627"/>
    </location>
</feature>
<keyword evidence="9" id="KW-1015">Disulfide bond</keyword>
<dbReference type="GO" id="GO:0007411">
    <property type="term" value="P:axon guidance"/>
    <property type="evidence" value="ECO:0007669"/>
    <property type="project" value="TreeGrafter"/>
</dbReference>
<dbReference type="Pfam" id="PF07679">
    <property type="entry name" value="I-set"/>
    <property type="match status" value="3"/>
</dbReference>
<dbReference type="InterPro" id="IPR013783">
    <property type="entry name" value="Ig-like_fold"/>
</dbReference>
<evidence type="ECO:0000259" key="14">
    <source>
        <dbReference type="PROSITE" id="PS50835"/>
    </source>
</evidence>
<evidence type="ECO:0000256" key="13">
    <source>
        <dbReference type="SAM" id="MobiDB-lite"/>
    </source>
</evidence>
<keyword evidence="6" id="KW-0677">Repeat</keyword>
<dbReference type="FunFam" id="2.60.40.10:FF:000005">
    <property type="entry name" value="Neuronal cell adhesion molecule"/>
    <property type="match status" value="1"/>
</dbReference>
<comment type="subcellular location">
    <subcellularLocation>
        <location evidence="1">Cell membrane</location>
        <topology evidence="1">Lipid-anchor</topology>
        <topology evidence="1">GPI-anchor</topology>
    </subcellularLocation>
</comment>
<dbReference type="InterPro" id="IPR003598">
    <property type="entry name" value="Ig_sub2"/>
</dbReference>
<dbReference type="Gene3D" id="2.60.40.10">
    <property type="entry name" value="Immunoglobulins"/>
    <property type="match status" value="10"/>
</dbReference>
<dbReference type="GO" id="GO:0098552">
    <property type="term" value="C:side of membrane"/>
    <property type="evidence" value="ECO:0007669"/>
    <property type="project" value="UniProtKB-KW"/>
</dbReference>
<feature type="domain" description="Fibronectin type-III" evidence="15">
    <location>
        <begin position="838"/>
        <end position="938"/>
    </location>
</feature>
<dbReference type="KEGG" id="pmrn:116955302"/>